<keyword evidence="17 23" id="KW-0175">Coiled coil</keyword>
<dbReference type="PROSITE" id="PS50089">
    <property type="entry name" value="ZF_RING_2"/>
    <property type="match status" value="1"/>
</dbReference>
<dbReference type="InterPro" id="IPR018957">
    <property type="entry name" value="Znf_C3HC4_RING-type"/>
</dbReference>
<evidence type="ECO:0000256" key="10">
    <source>
        <dbReference type="ARBA" id="ARBA00022679"/>
    </source>
</evidence>
<dbReference type="InterPro" id="IPR000315">
    <property type="entry name" value="Znf_B-box"/>
</dbReference>
<dbReference type="CDD" id="cd19842">
    <property type="entry name" value="Bbox1_TRIM25-like_C-IV"/>
    <property type="match status" value="1"/>
</dbReference>
<keyword evidence="9" id="KW-0399">Innate immunity</keyword>
<feature type="compositionally biased region" description="Basic and acidic residues" evidence="24">
    <location>
        <begin position="700"/>
        <end position="712"/>
    </location>
</feature>
<feature type="domain" description="B box-type" evidence="26">
    <location>
        <begin position="573"/>
        <end position="613"/>
    </location>
</feature>
<dbReference type="PRINTS" id="PR01407">
    <property type="entry name" value="BUTYPHLNCDUF"/>
</dbReference>
<dbReference type="GO" id="GO:0045087">
    <property type="term" value="P:innate immune response"/>
    <property type="evidence" value="ECO:0007669"/>
    <property type="project" value="UniProtKB-KW"/>
</dbReference>
<evidence type="ECO:0000256" key="14">
    <source>
        <dbReference type="ARBA" id="ARBA00022833"/>
    </source>
</evidence>
<dbReference type="Pfam" id="PF00622">
    <property type="entry name" value="SPRY"/>
    <property type="match status" value="1"/>
</dbReference>
<dbReference type="AlphaFoldDB" id="L5KLD1"/>
<dbReference type="eggNOG" id="KOG2177">
    <property type="taxonomic scope" value="Eukaryota"/>
</dbReference>
<feature type="domain" description="B30.2/SPRY" evidence="27">
    <location>
        <begin position="283"/>
        <end position="478"/>
    </location>
</feature>
<evidence type="ECO:0000256" key="20">
    <source>
        <dbReference type="ARBA" id="ARBA00073100"/>
    </source>
</evidence>
<dbReference type="CDD" id="cd15808">
    <property type="entry name" value="SPRY_PRY_TRIM47"/>
    <property type="match status" value="1"/>
</dbReference>
<evidence type="ECO:0000313" key="29">
    <source>
        <dbReference type="Proteomes" id="UP000010552"/>
    </source>
</evidence>
<proteinExistence type="inferred from homology"/>
<evidence type="ECO:0000256" key="8">
    <source>
        <dbReference type="ARBA" id="ARBA00022553"/>
    </source>
</evidence>
<dbReference type="EMBL" id="KB030661">
    <property type="protein sequence ID" value="ELK12355.1"/>
    <property type="molecule type" value="Genomic_DNA"/>
</dbReference>
<keyword evidence="8" id="KW-0597">Phosphoprotein</keyword>
<evidence type="ECO:0000256" key="16">
    <source>
        <dbReference type="ARBA" id="ARBA00022990"/>
    </source>
</evidence>
<dbReference type="SMART" id="SM00449">
    <property type="entry name" value="SPRY"/>
    <property type="match status" value="2"/>
</dbReference>
<dbReference type="SMART" id="SM00336">
    <property type="entry name" value="BBOX"/>
    <property type="match status" value="2"/>
</dbReference>
<dbReference type="FunFam" id="2.60.120.920:FF:000045">
    <property type="entry name" value="E3 ubiquitin/ISG15 ligase TRIM25"/>
    <property type="match status" value="1"/>
</dbReference>
<keyword evidence="15" id="KW-0391">Immunity</keyword>
<dbReference type="PANTHER" id="PTHR25465">
    <property type="entry name" value="B-BOX DOMAIN CONTAINING"/>
    <property type="match status" value="1"/>
</dbReference>
<dbReference type="InterPro" id="IPR043136">
    <property type="entry name" value="B30.2/SPRY_sf"/>
</dbReference>
<evidence type="ECO:0000259" key="27">
    <source>
        <dbReference type="PROSITE" id="PS50188"/>
    </source>
</evidence>
<evidence type="ECO:0000256" key="2">
    <source>
        <dbReference type="ARBA" id="ARBA00004123"/>
    </source>
</evidence>
<dbReference type="GO" id="GO:0061630">
    <property type="term" value="F:ubiquitin protein ligase activity"/>
    <property type="evidence" value="ECO:0007669"/>
    <property type="project" value="UniProtKB-EC"/>
</dbReference>
<dbReference type="InterPro" id="IPR058030">
    <property type="entry name" value="TRIM8/14/16/25/29/45/65_CC"/>
</dbReference>
<evidence type="ECO:0000256" key="21">
    <source>
        <dbReference type="ARBA" id="ARBA00076763"/>
    </source>
</evidence>
<feature type="region of interest" description="Disordered" evidence="24">
    <location>
        <begin position="693"/>
        <end position="724"/>
    </location>
</feature>
<keyword evidence="18" id="KW-0539">Nucleus</keyword>
<dbReference type="InterPro" id="IPR017907">
    <property type="entry name" value="Znf_RING_CS"/>
</dbReference>
<dbReference type="Pfam" id="PF00097">
    <property type="entry name" value="zf-C3HC4"/>
    <property type="match status" value="1"/>
</dbReference>
<dbReference type="EC" id="2.3.2.27" evidence="6"/>
<keyword evidence="12 22" id="KW-0863">Zinc-finger</keyword>
<dbReference type="SUPFAM" id="SSF57850">
    <property type="entry name" value="RING/U-box"/>
    <property type="match status" value="1"/>
</dbReference>
<dbReference type="InterPro" id="IPR001841">
    <property type="entry name" value="Znf_RING"/>
</dbReference>
<dbReference type="InterPro" id="IPR013083">
    <property type="entry name" value="Znf_RING/FYVE/PHD"/>
</dbReference>
<dbReference type="PANTHER" id="PTHR25465:SF14">
    <property type="entry name" value="E3 UBIQUITIN-PROTEIN LIGASE TRIM65"/>
    <property type="match status" value="1"/>
</dbReference>
<sequence length="947" mass="105512">MATSLLEDKLTCSICLGLYQDPVTLPCGHNFCGACIRDWWGGCEKACPECREPFRDGAELRRNVALSGVLEVVRAGPGPSPDPSACCPQHGRPLEVFCRTEGRCVCSACTMSECRLHEWVLLDAERREREARLRAMLEVTQQQATQAKSQLQELQQQSSQIQNSICTLASMVSAKFSCLLQALEMRRISALRDIEVAKTQALAQARDEEQRIQGHLEAVVHSDRRIRDLLEHSDDQTFFQESQLLVPPGPLGPLTPPQWDEDQQLGGLKESLSQLCDLLLDKEGPPEALAEAADLGPMDYRNLTFDPDSANRHLYLSRQDQQVKHCLKPRGPAKPGSFELWQVQCAQSFQSGRHYWEVRTSNHSVTLGVAYPELTRLRQGPHTDNIGRGPHSWGLCIQEEGAQAWHNGEARRLPAVSGKLLGVDLDLVSGCLTFYSLEPEAQLLHTFHAIFTRPLYPIFWLLEESDRSVVSASPGSPAAKLGSRMVLTPEPLSPSWVLANKGHALEPSAPCAPEPWPEGEEPVRCDACPEGAALPAALSCLSCLASFCPAHLGPHERSPALRGHRLVPPLRRLEESLCPRHLRPLERYCRGERVCLCEACATQEHRGHELVPLEQERALQEAEQPKVLSAVEDRMDELGAGIAQSRRTVALIKSAAAAERERVSRLCAEAAVALQRFQTEVLGFIEEGETTMLGRSQGDLQRREEQRSRPDAESQDPDSTGQLESEAPRDYFLKFAYIVDLDSDTADKFLQLFGTKGVKRVLCPINYPESPTRFTHCEQVLGEGALDRGTYYWEVEIIEGWVSMGVMAEDFSPQEPYDRGRLGRNAHSCCLQWNGRSFSVWFHGLEAPLPHAFSPTVGICLEYADRALAFYAVRDGKMTLLRRLKATRARRSGPPASPIDPFQSRLDSHFSGLFTSRLKPAFFLESVDAHLQIGPLKKSCISVLKRR</sequence>
<dbReference type="InterPro" id="IPR051051">
    <property type="entry name" value="E3_ubiq-ligase_TRIM/RNF"/>
</dbReference>
<dbReference type="CDD" id="cd19769">
    <property type="entry name" value="Bbox2_TRIM16-like"/>
    <property type="match status" value="1"/>
</dbReference>
<evidence type="ECO:0000256" key="1">
    <source>
        <dbReference type="ARBA" id="ARBA00000900"/>
    </source>
</evidence>
<dbReference type="Pfam" id="PF25600">
    <property type="entry name" value="TRIM_CC"/>
    <property type="match status" value="1"/>
</dbReference>
<keyword evidence="11" id="KW-0479">Metal-binding</keyword>
<evidence type="ECO:0000313" key="28">
    <source>
        <dbReference type="EMBL" id="ELK12355.1"/>
    </source>
</evidence>
<feature type="domain" description="B30.2/SPRY" evidence="27">
    <location>
        <begin position="719"/>
        <end position="940"/>
    </location>
</feature>
<dbReference type="InterPro" id="IPR042780">
    <property type="entry name" value="TRIM47_SPRY_PRY"/>
</dbReference>
<dbReference type="GO" id="GO:0005634">
    <property type="term" value="C:nucleus"/>
    <property type="evidence" value="ECO:0007669"/>
    <property type="project" value="UniProtKB-SubCell"/>
</dbReference>
<dbReference type="Gene3D" id="3.30.160.60">
    <property type="entry name" value="Classic Zinc Finger"/>
    <property type="match status" value="2"/>
</dbReference>
<evidence type="ECO:0000256" key="22">
    <source>
        <dbReference type="PROSITE-ProRule" id="PRU00024"/>
    </source>
</evidence>
<evidence type="ECO:0000256" key="5">
    <source>
        <dbReference type="ARBA" id="ARBA00008518"/>
    </source>
</evidence>
<comment type="subcellular location">
    <subcellularLocation>
        <location evidence="3">Cytoplasm</location>
    </subcellularLocation>
    <subcellularLocation>
        <location evidence="2">Nucleus</location>
    </subcellularLocation>
</comment>
<keyword evidence="7" id="KW-0963">Cytoplasm</keyword>
<feature type="domain" description="RING-type" evidence="25">
    <location>
        <begin position="12"/>
        <end position="51"/>
    </location>
</feature>
<evidence type="ECO:0000256" key="7">
    <source>
        <dbReference type="ARBA" id="ARBA00022490"/>
    </source>
</evidence>
<feature type="domain" description="B box-type" evidence="26">
    <location>
        <begin position="82"/>
        <end position="118"/>
    </location>
</feature>
<evidence type="ECO:0000256" key="3">
    <source>
        <dbReference type="ARBA" id="ARBA00004496"/>
    </source>
</evidence>
<dbReference type="PROSITE" id="PS00518">
    <property type="entry name" value="ZF_RING_1"/>
    <property type="match status" value="1"/>
</dbReference>
<comment type="pathway">
    <text evidence="4">Protein modification; protein ubiquitination.</text>
</comment>
<dbReference type="SMART" id="SM00589">
    <property type="entry name" value="PRY"/>
    <property type="match status" value="2"/>
</dbReference>
<evidence type="ECO:0000259" key="26">
    <source>
        <dbReference type="PROSITE" id="PS50119"/>
    </source>
</evidence>
<dbReference type="GO" id="GO:0010508">
    <property type="term" value="P:positive regulation of autophagy"/>
    <property type="evidence" value="ECO:0007669"/>
    <property type="project" value="TreeGrafter"/>
</dbReference>
<dbReference type="FunFam" id="3.30.40.10:FF:000492">
    <property type="entry name" value="Tripartite motif containing 65"/>
    <property type="match status" value="1"/>
</dbReference>
<dbReference type="STRING" id="9402.L5KLD1"/>
<dbReference type="Proteomes" id="UP000010552">
    <property type="component" value="Unassembled WGS sequence"/>
</dbReference>
<dbReference type="Gene3D" id="2.60.120.920">
    <property type="match status" value="2"/>
</dbReference>
<dbReference type="InterPro" id="IPR006574">
    <property type="entry name" value="PRY"/>
</dbReference>
<dbReference type="InterPro" id="IPR003879">
    <property type="entry name" value="Butyrophylin_SPRY"/>
</dbReference>
<protein>
    <recommendedName>
        <fullName evidence="20">E3 ubiquitin-protein ligase TRIM65</fullName>
        <ecNumber evidence="6">2.3.2.27</ecNumber>
    </recommendedName>
    <alternativeName>
        <fullName evidence="21">Tripartite motif-containing protein 65</fullName>
    </alternativeName>
</protein>
<dbReference type="SUPFAM" id="SSF49899">
    <property type="entry name" value="Concanavalin A-like lectins/glucanases"/>
    <property type="match status" value="2"/>
</dbReference>
<dbReference type="SUPFAM" id="SSF57845">
    <property type="entry name" value="B-box zinc-binding domain"/>
    <property type="match status" value="2"/>
</dbReference>
<dbReference type="InterPro" id="IPR001870">
    <property type="entry name" value="B30.2/SPRY"/>
</dbReference>
<dbReference type="FunFam" id="2.60.120.920:FF:000061">
    <property type="entry name" value="Tripartite motif containing 65"/>
    <property type="match status" value="1"/>
</dbReference>
<keyword evidence="16" id="KW-0007">Acetylation</keyword>
<comment type="catalytic activity">
    <reaction evidence="1">
        <text>S-ubiquitinyl-[E2 ubiquitin-conjugating enzyme]-L-cysteine + [acceptor protein]-L-lysine = [E2 ubiquitin-conjugating enzyme]-L-cysteine + N(6)-ubiquitinyl-[acceptor protein]-L-lysine.</text>
        <dbReference type="EC" id="2.3.2.27"/>
    </reaction>
</comment>
<evidence type="ECO:0000256" key="15">
    <source>
        <dbReference type="ARBA" id="ARBA00022859"/>
    </source>
</evidence>
<comment type="subunit">
    <text evidence="19">Homo-multimerizes. Interacts with ARRDC4.</text>
</comment>
<dbReference type="InterPro" id="IPR013320">
    <property type="entry name" value="ConA-like_dom_sf"/>
</dbReference>
<dbReference type="Gene3D" id="3.30.40.10">
    <property type="entry name" value="Zinc/RING finger domain, C3HC4 (zinc finger)"/>
    <property type="match status" value="1"/>
</dbReference>
<dbReference type="InParanoid" id="L5KLD1"/>
<keyword evidence="29" id="KW-1185">Reference proteome</keyword>
<comment type="similarity">
    <text evidence="5">Belongs to the TRIM/RBCC family.</text>
</comment>
<keyword evidence="10" id="KW-0808">Transferase</keyword>
<dbReference type="GO" id="GO:0043254">
    <property type="term" value="P:regulation of protein-containing complex assembly"/>
    <property type="evidence" value="ECO:0007669"/>
    <property type="project" value="UniProtKB-ARBA"/>
</dbReference>
<evidence type="ECO:0000256" key="13">
    <source>
        <dbReference type="ARBA" id="ARBA00022786"/>
    </source>
</evidence>
<evidence type="ECO:0000256" key="11">
    <source>
        <dbReference type="ARBA" id="ARBA00022723"/>
    </source>
</evidence>
<evidence type="ECO:0000259" key="25">
    <source>
        <dbReference type="PROSITE" id="PS50089"/>
    </source>
</evidence>
<evidence type="ECO:0000256" key="24">
    <source>
        <dbReference type="SAM" id="MobiDB-lite"/>
    </source>
</evidence>
<evidence type="ECO:0000256" key="17">
    <source>
        <dbReference type="ARBA" id="ARBA00023054"/>
    </source>
</evidence>
<dbReference type="GO" id="GO:0008270">
    <property type="term" value="F:zinc ion binding"/>
    <property type="evidence" value="ECO:0007669"/>
    <property type="project" value="UniProtKB-KW"/>
</dbReference>
<keyword evidence="14" id="KW-0862">Zinc</keyword>
<dbReference type="InterPro" id="IPR003877">
    <property type="entry name" value="SPRY_dom"/>
</dbReference>
<evidence type="ECO:0000256" key="6">
    <source>
        <dbReference type="ARBA" id="ARBA00012483"/>
    </source>
</evidence>
<keyword evidence="13" id="KW-0833">Ubl conjugation pathway</keyword>
<dbReference type="GO" id="GO:0032728">
    <property type="term" value="P:positive regulation of interferon-beta production"/>
    <property type="evidence" value="ECO:0007669"/>
    <property type="project" value="UniProtKB-ARBA"/>
</dbReference>
<dbReference type="GO" id="GO:0005737">
    <property type="term" value="C:cytoplasm"/>
    <property type="evidence" value="ECO:0007669"/>
    <property type="project" value="UniProtKB-SubCell"/>
</dbReference>
<dbReference type="SMART" id="SM00184">
    <property type="entry name" value="RING"/>
    <property type="match status" value="1"/>
</dbReference>
<feature type="coiled-coil region" evidence="23">
    <location>
        <begin position="137"/>
        <end position="164"/>
    </location>
</feature>
<dbReference type="PROSITE" id="PS50119">
    <property type="entry name" value="ZF_BBOX"/>
    <property type="match status" value="2"/>
</dbReference>
<organism evidence="28 29">
    <name type="scientific">Pteropus alecto</name>
    <name type="common">Black flying fox</name>
    <dbReference type="NCBI Taxonomy" id="9402"/>
    <lineage>
        <taxon>Eukaryota</taxon>
        <taxon>Metazoa</taxon>
        <taxon>Chordata</taxon>
        <taxon>Craniata</taxon>
        <taxon>Vertebrata</taxon>
        <taxon>Euteleostomi</taxon>
        <taxon>Mammalia</taxon>
        <taxon>Eutheria</taxon>
        <taxon>Laurasiatheria</taxon>
        <taxon>Chiroptera</taxon>
        <taxon>Yinpterochiroptera</taxon>
        <taxon>Pteropodoidea</taxon>
        <taxon>Pteropodidae</taxon>
        <taxon>Pteropodinae</taxon>
        <taxon>Pteropus</taxon>
    </lineage>
</organism>
<accession>L5KLD1</accession>
<evidence type="ECO:0000256" key="18">
    <source>
        <dbReference type="ARBA" id="ARBA00023242"/>
    </source>
</evidence>
<dbReference type="CDD" id="cd16609">
    <property type="entry name" value="RING-HC_TRIM65_C-IV"/>
    <property type="match status" value="1"/>
</dbReference>
<evidence type="ECO:0000256" key="23">
    <source>
        <dbReference type="SAM" id="Coils"/>
    </source>
</evidence>
<dbReference type="PROSITE" id="PS50188">
    <property type="entry name" value="B302_SPRY"/>
    <property type="match status" value="2"/>
</dbReference>
<name>L5KLD1_PTEAL</name>
<reference evidence="29" key="1">
    <citation type="journal article" date="2013" name="Science">
        <title>Comparative analysis of bat genomes provides insight into the evolution of flight and immunity.</title>
        <authorList>
            <person name="Zhang G."/>
            <person name="Cowled C."/>
            <person name="Shi Z."/>
            <person name="Huang Z."/>
            <person name="Bishop-Lilly K.A."/>
            <person name="Fang X."/>
            <person name="Wynne J.W."/>
            <person name="Xiong Z."/>
            <person name="Baker M.L."/>
            <person name="Zhao W."/>
            <person name="Tachedjian M."/>
            <person name="Zhu Y."/>
            <person name="Zhou P."/>
            <person name="Jiang X."/>
            <person name="Ng J."/>
            <person name="Yang L."/>
            <person name="Wu L."/>
            <person name="Xiao J."/>
            <person name="Feng Y."/>
            <person name="Chen Y."/>
            <person name="Sun X."/>
            <person name="Zhang Y."/>
            <person name="Marsh G.A."/>
            <person name="Crameri G."/>
            <person name="Broder C.C."/>
            <person name="Frey K.G."/>
            <person name="Wang L.F."/>
            <person name="Wang J."/>
        </authorList>
    </citation>
    <scope>NUCLEOTIDE SEQUENCE [LARGE SCALE GENOMIC DNA]</scope>
</reference>
<evidence type="ECO:0000256" key="19">
    <source>
        <dbReference type="ARBA" id="ARBA00065521"/>
    </source>
</evidence>
<dbReference type="GO" id="GO:0070534">
    <property type="term" value="P:protein K63-linked ubiquitination"/>
    <property type="evidence" value="ECO:0007669"/>
    <property type="project" value="UniProtKB-ARBA"/>
</dbReference>
<dbReference type="Gene3D" id="4.10.830.40">
    <property type="match status" value="1"/>
</dbReference>
<evidence type="ECO:0000256" key="9">
    <source>
        <dbReference type="ARBA" id="ARBA00022588"/>
    </source>
</evidence>
<gene>
    <name evidence="28" type="ORF">PAL_GLEAN10014712</name>
</gene>
<evidence type="ECO:0000256" key="12">
    <source>
        <dbReference type="ARBA" id="ARBA00022771"/>
    </source>
</evidence>
<evidence type="ECO:0000256" key="4">
    <source>
        <dbReference type="ARBA" id="ARBA00004906"/>
    </source>
</evidence>
<dbReference type="Pfam" id="PF00643">
    <property type="entry name" value="zf-B_box"/>
    <property type="match status" value="1"/>
</dbReference>